<keyword evidence="1" id="KW-0808">Transferase</keyword>
<evidence type="ECO:0000259" key="6">
    <source>
        <dbReference type="PROSITE" id="PS51743"/>
    </source>
</evidence>
<dbReference type="PROSITE" id="PS51657">
    <property type="entry name" value="PSRV_HELICASE"/>
    <property type="match status" value="1"/>
</dbReference>
<dbReference type="GO" id="GO:0016556">
    <property type="term" value="P:mRNA modification"/>
    <property type="evidence" value="ECO:0007669"/>
    <property type="project" value="InterPro"/>
</dbReference>
<dbReference type="GO" id="GO:0006396">
    <property type="term" value="P:RNA processing"/>
    <property type="evidence" value="ECO:0007669"/>
    <property type="project" value="InterPro"/>
</dbReference>
<dbReference type="GO" id="GO:0016787">
    <property type="term" value="F:hydrolase activity"/>
    <property type="evidence" value="ECO:0007669"/>
    <property type="project" value="UniProtKB-KW"/>
</dbReference>
<name>A0A7G3KFC7_9VIRU</name>
<dbReference type="InterPro" id="IPR002588">
    <property type="entry name" value="Alphavirus-like_MT_dom"/>
</dbReference>
<feature type="domain" description="Alphavirus-like MT" evidence="6">
    <location>
        <begin position="96"/>
        <end position="297"/>
    </location>
</feature>
<organism evidence="7">
    <name type="scientific">Uromyces virgavirus C</name>
    <dbReference type="NCBI Taxonomy" id="2592726"/>
    <lineage>
        <taxon>Viruses</taxon>
        <taxon>Riboviria</taxon>
        <taxon>Orthornavirae</taxon>
        <taxon>Kitrinoviricota</taxon>
        <taxon>Alsuviricetes</taxon>
        <taxon>Martellivirales</taxon>
        <taxon>Virgaviridae</taxon>
    </lineage>
</organism>
<keyword evidence="3" id="KW-0378">Hydrolase</keyword>
<evidence type="ECO:0000256" key="3">
    <source>
        <dbReference type="ARBA" id="ARBA00022801"/>
    </source>
</evidence>
<dbReference type="GO" id="GO:0008174">
    <property type="term" value="F:mRNA methyltransferase activity"/>
    <property type="evidence" value="ECO:0007669"/>
    <property type="project" value="UniProtKB-UniRule"/>
</dbReference>
<protein>
    <recommendedName>
        <fullName evidence="8">Methyltransferase</fullName>
    </recommendedName>
</protein>
<dbReference type="Pfam" id="PF01660">
    <property type="entry name" value="Vmethyltransf"/>
    <property type="match status" value="1"/>
</dbReference>
<sequence length="1133" mass="127057">MPEVGGPQISHDDIVAVLRRQQAYSDLSDEELGIFADAQLRTKGSAARVAMASYSSTAQLVLARSRVLQVKTTIPMLLTSAEKNVVRSAFPERDFLFTDMDRHDHGLAAAMRKIDRQILRERLPLRCRVVDVGGDFVYNLLSEETPIHSCCPTVDPKDRFRAVERTRRLKTLACSPNVSDTVKTRIRDFMTDTAVEAQWTCQRKVEECRFRADHLIMTHVYDMTLEQVAAAVLAHGAEALSGCLILSADMLERDQGQLPSVNGWYSLDTKTQIMTYGTNNGSSWHYKHNWRELRRFSHDCVVFVNMQAVAYRVSEVRGQTLFFEVWPLKCEDTLFDQPRRAFQVSGGPWARVEGYQFVAERSGLAYSRPRACTLRYPWETWSRAMEYARGQIANGRFTMEDYARKMRTLTARLTINSVAVTGVEAINEDQFADFLSNSALAAVYEVEKEKVDMQAAVAGIHSRRDLVGPWGRTLRGFKAFLERPITEGVGWLNSLHARLKLVLLDRVRVVTYERDDGSRVINVSQFPDGTVAVTPYATIMEYKDEDTAKETPEVTDLVTAACMRDPVLAARMREVLDATLAAPPTQVTDTYQRIIADLAQIVGCAEDAVSQSCAESVEAVTTETAVDAAPASYKGKAREDKNVEFVMQPIAGQDQQRAREVALSLGVTDLLPSDEVGAFTLSEVETNSYYKDAMAEAIRLYNAEERRATAECTSVFAKTTVGGRPSKHLLDLLQGDCLKPDYYDVVHGRIVTDSYRGVPRALFSHSAVFLPPLMSVFRIDRQDDEIYVVGKAGYSGLALVIDALTIFNGPEIRDAIAVAIERFDINNFTIVIRDGVPGCGKTTQIIRGARYDDLILASGKENTVATRKKKIELDRELAADAAKIGVRFVPFQNPAKRIRTYDSYLMSRTFERAEVVHADECFMQHSGKLLAAAVMSGARRIEFHGDTMQVPFVPRHTEDKCYRSKLIFRHLHTKRYISHRCPQDAVAAIAPQYEYKIRTTSSVVRSLSMITDMPLDAVPWDKTKKYLTIYQDDKATAAKKCRGNPVNTVAESQGETYDHVVFVRQQARKQDLYDSWPYVLVGLSRHTQSMEYTAPSATGSLFENRIKAVVANEEYSRQFGEVSTAGVATVVKL</sequence>
<dbReference type="GO" id="GO:0003723">
    <property type="term" value="F:RNA binding"/>
    <property type="evidence" value="ECO:0007669"/>
    <property type="project" value="InterPro"/>
</dbReference>
<evidence type="ECO:0000256" key="2">
    <source>
        <dbReference type="ARBA" id="ARBA00022741"/>
    </source>
</evidence>
<evidence type="ECO:0000259" key="5">
    <source>
        <dbReference type="PROSITE" id="PS51657"/>
    </source>
</evidence>
<evidence type="ECO:0000256" key="4">
    <source>
        <dbReference type="ARBA" id="ARBA00022840"/>
    </source>
</evidence>
<feature type="domain" description="(+)RNA virus helicase C-terminal" evidence="5">
    <location>
        <begin position="808"/>
        <end position="1125"/>
    </location>
</feature>
<dbReference type="InterPro" id="IPR027351">
    <property type="entry name" value="(+)RNA_virus_helicase_core_dom"/>
</dbReference>
<dbReference type="GO" id="GO:0005524">
    <property type="term" value="F:ATP binding"/>
    <property type="evidence" value="ECO:0007669"/>
    <property type="project" value="UniProtKB-KW"/>
</dbReference>
<dbReference type="Pfam" id="PF01443">
    <property type="entry name" value="Viral_helicase1"/>
    <property type="match status" value="1"/>
</dbReference>
<keyword evidence="2" id="KW-0547">Nucleotide-binding</keyword>
<evidence type="ECO:0000256" key="1">
    <source>
        <dbReference type="ARBA" id="ARBA00022679"/>
    </source>
</evidence>
<proteinExistence type="predicted"/>
<dbReference type="PROSITE" id="PS51743">
    <property type="entry name" value="ALPHAVIRUS_MT"/>
    <property type="match status" value="1"/>
</dbReference>
<evidence type="ECO:0008006" key="8">
    <source>
        <dbReference type="Google" id="ProtNLM"/>
    </source>
</evidence>
<dbReference type="Gene3D" id="3.40.50.300">
    <property type="entry name" value="P-loop containing nucleotide triphosphate hydrolases"/>
    <property type="match status" value="2"/>
</dbReference>
<evidence type="ECO:0000313" key="7">
    <source>
        <dbReference type="EMBL" id="QED42943.1"/>
    </source>
</evidence>
<dbReference type="InterPro" id="IPR027417">
    <property type="entry name" value="P-loop_NTPase"/>
</dbReference>
<reference evidence="7" key="1">
    <citation type="submission" date="2018-11" db="EMBL/GenBank/DDBJ databases">
        <authorList>
            <person name="Jo Y."/>
            <person name="Cho W.K."/>
        </authorList>
    </citation>
    <scope>NUCLEOTIDE SEQUENCE</scope>
    <source>
        <strain evidence="7">Won</strain>
    </source>
</reference>
<accession>A0A7G3KFC7</accession>
<keyword evidence="4" id="KW-0067">ATP-binding</keyword>
<dbReference type="EMBL" id="MK231093">
    <property type="protein sequence ID" value="QED42943.1"/>
    <property type="molecule type" value="Genomic_RNA"/>
</dbReference>